<dbReference type="PIRSF" id="PIRSF005572">
    <property type="entry name" value="NifS"/>
    <property type="match status" value="1"/>
</dbReference>
<organism evidence="10 11">
    <name type="scientific">Sinanaerobacter chloroacetimidivorans</name>
    <dbReference type="NCBI Taxonomy" id="2818044"/>
    <lineage>
        <taxon>Bacteria</taxon>
        <taxon>Bacillati</taxon>
        <taxon>Bacillota</taxon>
        <taxon>Clostridia</taxon>
        <taxon>Peptostreptococcales</taxon>
        <taxon>Anaerovoracaceae</taxon>
        <taxon>Sinanaerobacter</taxon>
    </lineage>
</organism>
<dbReference type="GO" id="GO:0006534">
    <property type="term" value="P:cysteine metabolic process"/>
    <property type="evidence" value="ECO:0007669"/>
    <property type="project" value="UniProtKB-UniRule"/>
</dbReference>
<dbReference type="GO" id="GO:0030170">
    <property type="term" value="F:pyridoxal phosphate binding"/>
    <property type="evidence" value="ECO:0007669"/>
    <property type="project" value="UniProtKB-UniRule"/>
</dbReference>
<evidence type="ECO:0000256" key="3">
    <source>
        <dbReference type="ARBA" id="ARBA00012239"/>
    </source>
</evidence>
<gene>
    <name evidence="10" type="ORF">KCX82_10700</name>
</gene>
<keyword evidence="11" id="KW-1185">Reference proteome</keyword>
<evidence type="ECO:0000313" key="10">
    <source>
        <dbReference type="EMBL" id="MBR0598345.1"/>
    </source>
</evidence>
<dbReference type="PANTHER" id="PTHR43586:SF8">
    <property type="entry name" value="CYSTEINE DESULFURASE 1, CHLOROPLASTIC"/>
    <property type="match status" value="1"/>
</dbReference>
<dbReference type="CDD" id="cd06453">
    <property type="entry name" value="SufS_like"/>
    <property type="match status" value="1"/>
</dbReference>
<evidence type="ECO:0000259" key="9">
    <source>
        <dbReference type="Pfam" id="PF00266"/>
    </source>
</evidence>
<keyword evidence="5 8" id="KW-0663">Pyridoxal phosphate</keyword>
<evidence type="ECO:0000256" key="2">
    <source>
        <dbReference type="ARBA" id="ARBA00010447"/>
    </source>
</evidence>
<dbReference type="InterPro" id="IPR015422">
    <property type="entry name" value="PyrdxlP-dep_Trfase_small"/>
</dbReference>
<accession>A0A8J8B3I0</accession>
<evidence type="ECO:0000313" key="11">
    <source>
        <dbReference type="Proteomes" id="UP000675664"/>
    </source>
</evidence>
<comment type="similarity">
    <text evidence="2 8">Belongs to the class-V pyridoxal-phosphate-dependent aminotransferase family. Csd subfamily.</text>
</comment>
<dbReference type="Gene3D" id="3.90.1150.10">
    <property type="entry name" value="Aspartate Aminotransferase, domain 1"/>
    <property type="match status" value="1"/>
</dbReference>
<dbReference type="InterPro" id="IPR015424">
    <property type="entry name" value="PyrdxlP-dep_Trfase"/>
</dbReference>
<dbReference type="InterPro" id="IPR016454">
    <property type="entry name" value="Cysteine_dSase"/>
</dbReference>
<evidence type="ECO:0000256" key="1">
    <source>
        <dbReference type="ARBA" id="ARBA00001933"/>
    </source>
</evidence>
<dbReference type="EMBL" id="JAGSND010000006">
    <property type="protein sequence ID" value="MBR0598345.1"/>
    <property type="molecule type" value="Genomic_DNA"/>
</dbReference>
<evidence type="ECO:0000256" key="7">
    <source>
        <dbReference type="RuleBase" id="RU004504"/>
    </source>
</evidence>
<evidence type="ECO:0000256" key="5">
    <source>
        <dbReference type="ARBA" id="ARBA00022898"/>
    </source>
</evidence>
<dbReference type="Gene3D" id="3.40.640.10">
    <property type="entry name" value="Type I PLP-dependent aspartate aminotransferase-like (Major domain)"/>
    <property type="match status" value="1"/>
</dbReference>
<proteinExistence type="inferred from homology"/>
<dbReference type="AlphaFoldDB" id="A0A8J8B3I0"/>
<evidence type="ECO:0000256" key="6">
    <source>
        <dbReference type="ARBA" id="ARBA00050776"/>
    </source>
</evidence>
<comment type="cofactor">
    <cofactor evidence="1 7">
        <name>pyridoxal 5'-phosphate</name>
        <dbReference type="ChEBI" id="CHEBI:597326"/>
    </cofactor>
</comment>
<dbReference type="InterPro" id="IPR000192">
    <property type="entry name" value="Aminotrans_V_dom"/>
</dbReference>
<dbReference type="InterPro" id="IPR020578">
    <property type="entry name" value="Aminotrans_V_PyrdxlP_BS"/>
</dbReference>
<dbReference type="EC" id="2.8.1.7" evidence="3 8"/>
<dbReference type="InterPro" id="IPR010970">
    <property type="entry name" value="Cys_dSase_SufS"/>
</dbReference>
<dbReference type="InterPro" id="IPR015421">
    <property type="entry name" value="PyrdxlP-dep_Trfase_major"/>
</dbReference>
<sequence length="436" mass="48461">MIINEFLPVPGILKNSCGKPFPVHAVRRDFPILSEKVNGKDLIWLDNAATTQKPAAVINRISQYYLHENSNIHRGAHTLAARATDAYEEARSKVCKFIHASSPREIVFVRGTTEAINLVANTYGKQTLQPEDEILVSCLEHHANIVPWQMISEETDAKLRVIPIDDHGQIQLDEYEKMLNPKTKLVCVAHVSNVLGTITPIAQMTKMAHAHGAKILVDGAQAVSHLAVDVTDCDYDFYVFSGHKLYGPTGIGVLYAKENLLKEMPPYQGGGNMIQDVTFESTQYKVAPDRFEAGTGNIADAVGLGAAIDYVESIGMEHICRYEHSLLEHSMEALHKIQGLTFLGTAEDKTSVISFIIDGLSNDKIGNALSKEGIAVRTGHHCAQPVLRRFGMETSVRPSLAFYNTKEEIDEMVRVLIRLKKGQHNFYLQNPHFMVY</sequence>
<dbReference type="PROSITE" id="PS00595">
    <property type="entry name" value="AA_TRANSFER_CLASS_5"/>
    <property type="match status" value="1"/>
</dbReference>
<dbReference type="GO" id="GO:0031071">
    <property type="term" value="F:cysteine desulfurase activity"/>
    <property type="evidence" value="ECO:0007669"/>
    <property type="project" value="UniProtKB-UniRule"/>
</dbReference>
<comment type="function">
    <text evidence="8">Catalyzes the removal of elemental sulfur and selenium atoms from L-cysteine, L-cystine, L-selenocysteine, and L-selenocystine to produce L-alanine.</text>
</comment>
<reference evidence="10" key="1">
    <citation type="submission" date="2021-04" db="EMBL/GenBank/DDBJ databases">
        <title>Sinoanaerobacter chloroacetimidivorans sp. nov., an obligate anaerobic bacterium isolated from anaerobic sludge.</title>
        <authorList>
            <person name="Bao Y."/>
        </authorList>
    </citation>
    <scope>NUCLEOTIDE SEQUENCE</scope>
    <source>
        <strain evidence="10">BAD-6</strain>
    </source>
</reference>
<feature type="domain" description="Aminotransferase class V" evidence="9">
    <location>
        <begin position="43"/>
        <end position="411"/>
    </location>
</feature>
<dbReference type="SUPFAM" id="SSF53383">
    <property type="entry name" value="PLP-dependent transferases"/>
    <property type="match status" value="1"/>
</dbReference>
<protein>
    <recommendedName>
        <fullName evidence="3 8">Cysteine desulfurase</fullName>
        <ecNumber evidence="3 8">2.8.1.7</ecNumber>
    </recommendedName>
</protein>
<evidence type="ECO:0000256" key="4">
    <source>
        <dbReference type="ARBA" id="ARBA00022679"/>
    </source>
</evidence>
<reference evidence="10" key="2">
    <citation type="submission" date="2021-04" db="EMBL/GenBank/DDBJ databases">
        <authorList>
            <person name="Liu J."/>
        </authorList>
    </citation>
    <scope>NUCLEOTIDE SEQUENCE</scope>
    <source>
        <strain evidence="10">BAD-6</strain>
    </source>
</reference>
<name>A0A8J8B3I0_9FIRM</name>
<comment type="caution">
    <text evidence="10">The sequence shown here is derived from an EMBL/GenBank/DDBJ whole genome shotgun (WGS) entry which is preliminary data.</text>
</comment>
<dbReference type="Pfam" id="PF00266">
    <property type="entry name" value="Aminotran_5"/>
    <property type="match status" value="1"/>
</dbReference>
<evidence type="ECO:0000256" key="8">
    <source>
        <dbReference type="RuleBase" id="RU004506"/>
    </source>
</evidence>
<keyword evidence="4 8" id="KW-0808">Transferase</keyword>
<dbReference type="PANTHER" id="PTHR43586">
    <property type="entry name" value="CYSTEINE DESULFURASE"/>
    <property type="match status" value="1"/>
</dbReference>
<dbReference type="RefSeq" id="WP_227018474.1">
    <property type="nucleotide sequence ID" value="NZ_JAGSND010000006.1"/>
</dbReference>
<dbReference type="NCBIfam" id="TIGR01979">
    <property type="entry name" value="sufS"/>
    <property type="match status" value="1"/>
</dbReference>
<comment type="catalytic activity">
    <reaction evidence="6 8">
        <text>(sulfur carrier)-H + L-cysteine = (sulfur carrier)-SH + L-alanine</text>
        <dbReference type="Rhea" id="RHEA:43892"/>
        <dbReference type="Rhea" id="RHEA-COMP:14737"/>
        <dbReference type="Rhea" id="RHEA-COMP:14739"/>
        <dbReference type="ChEBI" id="CHEBI:29917"/>
        <dbReference type="ChEBI" id="CHEBI:35235"/>
        <dbReference type="ChEBI" id="CHEBI:57972"/>
        <dbReference type="ChEBI" id="CHEBI:64428"/>
        <dbReference type="EC" id="2.8.1.7"/>
    </reaction>
</comment>
<dbReference type="Proteomes" id="UP000675664">
    <property type="component" value="Unassembled WGS sequence"/>
</dbReference>